<evidence type="ECO:0000313" key="7">
    <source>
        <dbReference type="EMBL" id="CAF1242496.1"/>
    </source>
</evidence>
<dbReference type="InterPro" id="IPR004353">
    <property type="entry name" value="Mon1"/>
</dbReference>
<evidence type="ECO:0000259" key="5">
    <source>
        <dbReference type="Pfam" id="PF19038"/>
    </source>
</evidence>
<feature type="domain" description="FUZ/MON1/HPS1 third Longin" evidence="5">
    <location>
        <begin position="459"/>
        <end position="558"/>
    </location>
</feature>
<dbReference type="EMBL" id="CAJNOQ010000913">
    <property type="protein sequence ID" value="CAF0850717.1"/>
    <property type="molecule type" value="Genomic_DNA"/>
</dbReference>
<evidence type="ECO:0000313" key="9">
    <source>
        <dbReference type="EMBL" id="CAF4050017.1"/>
    </source>
</evidence>
<reference evidence="6" key="1">
    <citation type="submission" date="2021-02" db="EMBL/GenBank/DDBJ databases">
        <authorList>
            <person name="Nowell W R."/>
        </authorList>
    </citation>
    <scope>NUCLEOTIDE SEQUENCE</scope>
</reference>
<organism evidence="6 10">
    <name type="scientific">Didymodactylos carnosus</name>
    <dbReference type="NCBI Taxonomy" id="1234261"/>
    <lineage>
        <taxon>Eukaryota</taxon>
        <taxon>Metazoa</taxon>
        <taxon>Spiralia</taxon>
        <taxon>Gnathifera</taxon>
        <taxon>Rotifera</taxon>
        <taxon>Eurotatoria</taxon>
        <taxon>Bdelloidea</taxon>
        <taxon>Philodinida</taxon>
        <taxon>Philodinidae</taxon>
        <taxon>Didymodactylos</taxon>
    </lineage>
</organism>
<dbReference type="InterPro" id="IPR043971">
    <property type="entry name" value="FUZ/MON1/HPS1_longin_2"/>
</dbReference>
<evidence type="ECO:0000259" key="4">
    <source>
        <dbReference type="Pfam" id="PF19037"/>
    </source>
</evidence>
<feature type="domain" description="FUZ/MON1/HPS1 second Longin" evidence="4">
    <location>
        <begin position="331"/>
        <end position="427"/>
    </location>
</feature>
<dbReference type="AlphaFoldDB" id="A0A813WDK1"/>
<comment type="caution">
    <text evidence="6">The sequence shown here is derived from an EMBL/GenBank/DDBJ whole genome shotgun (WGS) entry which is preliminary data.</text>
</comment>
<protein>
    <recommendedName>
        <fullName evidence="2">Vacuolar fusion protein MON1 homolog</fullName>
    </recommendedName>
</protein>
<dbReference type="Pfam" id="PF19037">
    <property type="entry name" value="Fuz_longin_2"/>
    <property type="match status" value="1"/>
</dbReference>
<dbReference type="Proteomes" id="UP000682733">
    <property type="component" value="Unassembled WGS sequence"/>
</dbReference>
<dbReference type="Pfam" id="PF19038">
    <property type="entry name" value="Fuz_longin_3"/>
    <property type="match status" value="1"/>
</dbReference>
<dbReference type="EMBL" id="CAJOBC010000913">
    <property type="protein sequence ID" value="CAF3638378.1"/>
    <property type="molecule type" value="Genomic_DNA"/>
</dbReference>
<proteinExistence type="inferred from homology"/>
<evidence type="ECO:0000313" key="10">
    <source>
        <dbReference type="Proteomes" id="UP000663829"/>
    </source>
</evidence>
<dbReference type="EMBL" id="CAJNOK010016295">
    <property type="protein sequence ID" value="CAF1242496.1"/>
    <property type="molecule type" value="Genomic_DNA"/>
</dbReference>
<evidence type="ECO:0000256" key="2">
    <source>
        <dbReference type="RuleBase" id="RU367048"/>
    </source>
</evidence>
<evidence type="ECO:0000259" key="3">
    <source>
        <dbReference type="Pfam" id="PF19036"/>
    </source>
</evidence>
<dbReference type="PANTHER" id="PTHR13027:SF7">
    <property type="entry name" value="VACUOLAR FUSION PROTEIN MON1 HOMOLOG"/>
    <property type="match status" value="1"/>
</dbReference>
<name>A0A813WDK1_9BILA</name>
<dbReference type="OrthoDB" id="272411at2759"/>
<gene>
    <name evidence="6" type="ORF">GPM918_LOCUS6057</name>
    <name evidence="7" type="ORF">OVA965_LOCUS25891</name>
    <name evidence="8" type="ORF">SRO942_LOCUS6057</name>
    <name evidence="9" type="ORF">TMI583_LOCUS26626</name>
</gene>
<evidence type="ECO:0000256" key="1">
    <source>
        <dbReference type="ARBA" id="ARBA00008968"/>
    </source>
</evidence>
<dbReference type="InterPro" id="IPR043970">
    <property type="entry name" value="FUZ/MON1/HPS1_longin_3"/>
</dbReference>
<dbReference type="PANTHER" id="PTHR13027">
    <property type="entry name" value="SAND PROTEIN-RELATED"/>
    <property type="match status" value="1"/>
</dbReference>
<feature type="domain" description="FUZ/MON1/HPS1 first Longin" evidence="3">
    <location>
        <begin position="166"/>
        <end position="284"/>
    </location>
</feature>
<accession>A0A813WDK1</accession>
<dbReference type="GO" id="GO:0035658">
    <property type="term" value="C:Mon1-Ccz1 complex"/>
    <property type="evidence" value="ECO:0007669"/>
    <property type="project" value="TreeGrafter"/>
</dbReference>
<dbReference type="Proteomes" id="UP000681722">
    <property type="component" value="Unassembled WGS sequence"/>
</dbReference>
<dbReference type="Pfam" id="PF19036">
    <property type="entry name" value="Fuz_longin_1"/>
    <property type="match status" value="1"/>
</dbReference>
<dbReference type="Proteomes" id="UP000663829">
    <property type="component" value="Unassembled WGS sequence"/>
</dbReference>
<dbReference type="PRINTS" id="PR01546">
    <property type="entry name" value="YEAST73DUF"/>
</dbReference>
<dbReference type="InterPro" id="IPR011012">
    <property type="entry name" value="Longin-like_dom_sf"/>
</dbReference>
<dbReference type="Proteomes" id="UP000677228">
    <property type="component" value="Unassembled WGS sequence"/>
</dbReference>
<dbReference type="GO" id="GO:0006623">
    <property type="term" value="P:protein targeting to vacuole"/>
    <property type="evidence" value="ECO:0007669"/>
    <property type="project" value="UniProtKB-UniRule"/>
</dbReference>
<evidence type="ECO:0000313" key="6">
    <source>
        <dbReference type="EMBL" id="CAF0850717.1"/>
    </source>
</evidence>
<evidence type="ECO:0000313" key="8">
    <source>
        <dbReference type="EMBL" id="CAF3638378.1"/>
    </source>
</evidence>
<dbReference type="GO" id="GO:0016192">
    <property type="term" value="P:vesicle-mediated transport"/>
    <property type="evidence" value="ECO:0007669"/>
    <property type="project" value="InterPro"/>
</dbReference>
<comment type="function">
    <text evidence="2">Plays an important role in membrane trafficking through the secretory apparatus.</text>
</comment>
<comment type="similarity">
    <text evidence="1 2">Belongs to the MON1/SAND family.</text>
</comment>
<keyword evidence="10" id="KW-1185">Reference proteome</keyword>
<sequence>MTTDTSSNSNSDVFNNNKCSPIASNDLATLLEALPSLSLHNTSNIGDEVESAVFINNNDDHEQTVEERRFTSTGLISELIRQTSVLNTVHDNGASDDASYHSADEQALVSTIQTRIDDEQSSAISTLTTTSSSNEQNIPKHEQYREDIEQSLTDDDYEQLLKGDVKHIFILSDNGKPVFSRYGDEEKLLTLMGVMQTLISFSEIHDRNQLNYIKAGRSRIVFLHKEPLVFVLVTHLNEHHSCLLQQLNYCYYQIISTLTLSRIKHKFQVQPNFDLRRWLSNAEKKLLHNIIEMHEIDPGMMMTCAKCLTIPSNIRSQIGLAVAQTIRGQKDMIFAIILAQGHLVSIARLKQYHLHPSDLHLLINLVNSSDAFKGVEAWVPVCLPRFDPGGCLHAHISYLDDACDICLVLMTVNAENFQILSDFKQKISDKLKKNGLIGQINIALVRDRMFSDEIGCNELRYFAYKSRGLSQYTCSKLLAPYTTKEQHIRLFDLIRYVYGRLHDPSHQLKIVYYAAEYESLLGWLAPGFEMHVVFSPMVTLDTVTTCIDRILTYIKREESQLFIMKCEYF</sequence>
<dbReference type="SUPFAM" id="SSF64356">
    <property type="entry name" value="SNARE-like"/>
    <property type="match status" value="1"/>
</dbReference>
<dbReference type="EMBL" id="CAJOBA010037848">
    <property type="protein sequence ID" value="CAF4050017.1"/>
    <property type="molecule type" value="Genomic_DNA"/>
</dbReference>
<dbReference type="InterPro" id="IPR043972">
    <property type="entry name" value="FUZ/MON1/HPS1_longin_1"/>
</dbReference>